<reference evidence="1 2" key="1">
    <citation type="submission" date="2021-03" db="EMBL/GenBank/DDBJ databases">
        <title>Complete Genome Sequences of Two Lysobacter Strains Isolated from Sea Water (Lysobacter caseinilyticus) and Soil (Lysobacter helvus) in South Korea.</title>
        <authorList>
            <person name="Watanabe Y."/>
            <person name="Arakawa K."/>
        </authorList>
    </citation>
    <scope>NUCLEOTIDE SEQUENCE [LARGE SCALE GENOMIC DNA]</scope>
    <source>
        <strain evidence="1 2">KVB24</strain>
    </source>
</reference>
<organism evidence="1 2">
    <name type="scientific">Noviluteimonas caseinilytica</name>
    <dbReference type="NCBI Taxonomy" id="2675101"/>
    <lineage>
        <taxon>Bacteria</taxon>
        <taxon>Pseudomonadati</taxon>
        <taxon>Pseudomonadota</taxon>
        <taxon>Gammaproteobacteria</taxon>
        <taxon>Lysobacterales</taxon>
        <taxon>Lysobacteraceae</taxon>
        <taxon>Noviluteimonas</taxon>
    </lineage>
</organism>
<sequence>MKPVGTTGTGAWLRPVRIVREGLAAVATALAVAGVGVFGCARCAGLALQAASNAALASTAASDFAIDAFT</sequence>
<name>A0ABN6G0U2_9GAMM</name>
<dbReference type="Proteomes" id="UP000681317">
    <property type="component" value="Chromosome"/>
</dbReference>
<gene>
    <name evidence="1" type="ORF">LYSCAS_25960</name>
</gene>
<protein>
    <submittedName>
        <fullName evidence="1">Uncharacterized protein</fullName>
    </submittedName>
</protein>
<accession>A0ABN6G0U2</accession>
<proteinExistence type="predicted"/>
<evidence type="ECO:0000313" key="2">
    <source>
        <dbReference type="Proteomes" id="UP000681317"/>
    </source>
</evidence>
<dbReference type="EMBL" id="AP024545">
    <property type="protein sequence ID" value="BCT93572.1"/>
    <property type="molecule type" value="Genomic_DNA"/>
</dbReference>
<evidence type="ECO:0000313" key="1">
    <source>
        <dbReference type="EMBL" id="BCT93572.1"/>
    </source>
</evidence>
<keyword evidence="2" id="KW-1185">Reference proteome</keyword>